<dbReference type="OrthoDB" id="6616542at2759"/>
<protein>
    <submittedName>
        <fullName evidence="2">Uncharacterized protein LOC114348211 isoform X1</fullName>
    </submittedName>
</protein>
<dbReference type="RefSeq" id="XP_028154624.1">
    <property type="nucleotide sequence ID" value="XM_028298823.1"/>
</dbReference>
<evidence type="ECO:0000256" key="1">
    <source>
        <dbReference type="SAM" id="SignalP"/>
    </source>
</evidence>
<dbReference type="AlphaFoldDB" id="A0A6P7GYW3"/>
<organism evidence="2">
    <name type="scientific">Diabrotica virgifera virgifera</name>
    <name type="common">western corn rootworm</name>
    <dbReference type="NCBI Taxonomy" id="50390"/>
    <lineage>
        <taxon>Eukaryota</taxon>
        <taxon>Metazoa</taxon>
        <taxon>Ecdysozoa</taxon>
        <taxon>Arthropoda</taxon>
        <taxon>Hexapoda</taxon>
        <taxon>Insecta</taxon>
        <taxon>Pterygota</taxon>
        <taxon>Neoptera</taxon>
        <taxon>Endopterygota</taxon>
        <taxon>Coleoptera</taxon>
        <taxon>Polyphaga</taxon>
        <taxon>Cucujiformia</taxon>
        <taxon>Chrysomeloidea</taxon>
        <taxon>Chrysomelidae</taxon>
        <taxon>Galerucinae</taxon>
        <taxon>Diabroticina</taxon>
        <taxon>Diabroticites</taxon>
        <taxon>Diabrotica</taxon>
    </lineage>
</organism>
<proteinExistence type="predicted"/>
<name>A0A6P7GYW3_DIAVI</name>
<feature type="signal peptide" evidence="1">
    <location>
        <begin position="1"/>
        <end position="21"/>
    </location>
</feature>
<accession>A0A6P7GYW3</accession>
<keyword evidence="1" id="KW-0732">Signal</keyword>
<dbReference type="InParanoid" id="A0A6P7GYW3"/>
<sequence>MNLHSCTLLYLLVVLFHLSSSSPSGYQGAPIIKPFGGALDTVESGITNIAKSKAISPGFPDSGRTRAVLELQSKESAPLQLDSKYGTLQEFVARIFNPEPVVDTAQEYEKYGNDAATQKRIANVFIGGVEGFSNVLNAAVEVPFISTKQFGKTLTTSLNTFGGKLVGLS</sequence>
<evidence type="ECO:0000313" key="2">
    <source>
        <dbReference type="RefSeq" id="XP_028154624.1"/>
    </source>
</evidence>
<gene>
    <name evidence="2" type="primary">LOC114348211</name>
</gene>
<feature type="chain" id="PRO_5027947600" evidence="1">
    <location>
        <begin position="22"/>
        <end position="169"/>
    </location>
</feature>
<reference evidence="2" key="1">
    <citation type="submission" date="2025-08" db="UniProtKB">
        <authorList>
            <consortium name="RefSeq"/>
        </authorList>
    </citation>
    <scope>IDENTIFICATION</scope>
    <source>
        <tissue evidence="2">Whole insect</tissue>
    </source>
</reference>